<keyword evidence="8" id="KW-0460">Magnesium</keyword>
<dbReference type="Pfam" id="PF00293">
    <property type="entry name" value="NUDIX"/>
    <property type="match status" value="1"/>
</dbReference>
<dbReference type="CDD" id="cd03425">
    <property type="entry name" value="NUDIX_MutT_NudA_like"/>
    <property type="match status" value="1"/>
</dbReference>
<dbReference type="Gene3D" id="3.90.79.10">
    <property type="entry name" value="Nucleoside Triphosphate Pyrophosphohydrolase"/>
    <property type="match status" value="1"/>
</dbReference>
<evidence type="ECO:0000256" key="5">
    <source>
        <dbReference type="ARBA" id="ARBA00022723"/>
    </source>
</evidence>
<evidence type="ECO:0000256" key="7">
    <source>
        <dbReference type="ARBA" id="ARBA00022801"/>
    </source>
</evidence>
<dbReference type="GO" id="GO:0044715">
    <property type="term" value="F:8-oxo-dGDP phosphatase activity"/>
    <property type="evidence" value="ECO:0007669"/>
    <property type="project" value="TreeGrafter"/>
</dbReference>
<comment type="similarity">
    <text evidence="2">Belongs to the Nudix hydrolase family.</text>
</comment>
<evidence type="ECO:0000259" key="12">
    <source>
        <dbReference type="PROSITE" id="PS51462"/>
    </source>
</evidence>
<keyword evidence="5" id="KW-0479">Metal-binding</keyword>
<dbReference type="PANTHER" id="PTHR47707">
    <property type="entry name" value="8-OXO-DGTP DIPHOSPHATASE"/>
    <property type="match status" value="1"/>
</dbReference>
<dbReference type="PANTHER" id="PTHR47707:SF1">
    <property type="entry name" value="NUDIX HYDROLASE FAMILY PROTEIN"/>
    <property type="match status" value="1"/>
</dbReference>
<accession>A0A939HCF8</accession>
<evidence type="ECO:0000313" key="14">
    <source>
        <dbReference type="Proteomes" id="UP000664218"/>
    </source>
</evidence>
<dbReference type="InterPro" id="IPR000086">
    <property type="entry name" value="NUDIX_hydrolase_dom"/>
</dbReference>
<feature type="domain" description="Nudix hydrolase" evidence="12">
    <location>
        <begin position="1"/>
        <end position="131"/>
    </location>
</feature>
<protein>
    <recommendedName>
        <fullName evidence="11">8-oxo-dGTP diphosphatase</fullName>
        <ecNumber evidence="11">3.6.1.55</ecNumber>
    </recommendedName>
</protein>
<dbReference type="GO" id="GO:0046872">
    <property type="term" value="F:metal ion binding"/>
    <property type="evidence" value="ECO:0007669"/>
    <property type="project" value="UniProtKB-KW"/>
</dbReference>
<dbReference type="InterPro" id="IPR047127">
    <property type="entry name" value="MutT-like"/>
</dbReference>
<keyword evidence="4" id="KW-0235">DNA replication</keyword>
<dbReference type="SUPFAM" id="SSF55811">
    <property type="entry name" value="Nudix"/>
    <property type="match status" value="1"/>
</dbReference>
<keyword evidence="6" id="KW-0227">DNA damage</keyword>
<dbReference type="PROSITE" id="PS51462">
    <property type="entry name" value="NUDIX"/>
    <property type="match status" value="1"/>
</dbReference>
<evidence type="ECO:0000256" key="6">
    <source>
        <dbReference type="ARBA" id="ARBA00022763"/>
    </source>
</evidence>
<evidence type="ECO:0000256" key="2">
    <source>
        <dbReference type="ARBA" id="ARBA00005582"/>
    </source>
</evidence>
<evidence type="ECO:0000256" key="9">
    <source>
        <dbReference type="ARBA" id="ARBA00023204"/>
    </source>
</evidence>
<dbReference type="Proteomes" id="UP000664218">
    <property type="component" value="Unassembled WGS sequence"/>
</dbReference>
<keyword evidence="9" id="KW-0234">DNA repair</keyword>
<evidence type="ECO:0000256" key="1">
    <source>
        <dbReference type="ARBA" id="ARBA00001946"/>
    </source>
</evidence>
<keyword evidence="3" id="KW-0515">Mutator protein</keyword>
<keyword evidence="14" id="KW-1185">Reference proteome</keyword>
<dbReference type="EC" id="3.6.1.55" evidence="11"/>
<evidence type="ECO:0000313" key="13">
    <source>
        <dbReference type="EMBL" id="MBO1265417.1"/>
    </source>
</evidence>
<evidence type="ECO:0000256" key="10">
    <source>
        <dbReference type="ARBA" id="ARBA00035861"/>
    </source>
</evidence>
<evidence type="ECO:0000256" key="8">
    <source>
        <dbReference type="ARBA" id="ARBA00022842"/>
    </source>
</evidence>
<evidence type="ECO:0000256" key="3">
    <source>
        <dbReference type="ARBA" id="ARBA00022457"/>
    </source>
</evidence>
<dbReference type="InterPro" id="IPR015797">
    <property type="entry name" value="NUDIX_hydrolase-like_dom_sf"/>
</dbReference>
<dbReference type="AlphaFoldDB" id="A0A939HCF8"/>
<dbReference type="PROSITE" id="PS00893">
    <property type="entry name" value="NUDIX_BOX"/>
    <property type="match status" value="1"/>
</dbReference>
<dbReference type="GO" id="GO:0006260">
    <property type="term" value="P:DNA replication"/>
    <property type="evidence" value="ECO:0007669"/>
    <property type="project" value="UniProtKB-KW"/>
</dbReference>
<dbReference type="GO" id="GO:0008413">
    <property type="term" value="F:8-oxo-7,8-dihydroguanosine triphosphate pyrophosphatase activity"/>
    <property type="evidence" value="ECO:0007669"/>
    <property type="project" value="TreeGrafter"/>
</dbReference>
<comment type="caution">
    <text evidence="13">The sequence shown here is derived from an EMBL/GenBank/DDBJ whole genome shotgun (WGS) entry which is preliminary data.</text>
</comment>
<comment type="catalytic activity">
    <reaction evidence="10">
        <text>8-oxo-dGTP + H2O = 8-oxo-dGMP + diphosphate + H(+)</text>
        <dbReference type="Rhea" id="RHEA:31575"/>
        <dbReference type="ChEBI" id="CHEBI:15377"/>
        <dbReference type="ChEBI" id="CHEBI:15378"/>
        <dbReference type="ChEBI" id="CHEBI:33019"/>
        <dbReference type="ChEBI" id="CHEBI:63224"/>
        <dbReference type="ChEBI" id="CHEBI:77896"/>
        <dbReference type="EC" id="3.6.1.55"/>
    </reaction>
</comment>
<dbReference type="EMBL" id="JAFNJU010000007">
    <property type="protein sequence ID" value="MBO1265417.1"/>
    <property type="molecule type" value="Genomic_DNA"/>
</dbReference>
<proteinExistence type="inferred from homology"/>
<comment type="cofactor">
    <cofactor evidence="1">
        <name>Mg(2+)</name>
        <dbReference type="ChEBI" id="CHEBI:18420"/>
    </cofactor>
</comment>
<evidence type="ECO:0000256" key="4">
    <source>
        <dbReference type="ARBA" id="ARBA00022705"/>
    </source>
</evidence>
<dbReference type="RefSeq" id="WP_207599935.1">
    <property type="nucleotide sequence ID" value="NZ_JAFNJU010000007.1"/>
</dbReference>
<gene>
    <name evidence="13" type="ORF">J3A84_10280</name>
</gene>
<name>A0A939HCF8_9CLOT</name>
<dbReference type="GO" id="GO:0044716">
    <property type="term" value="F:8-oxo-GDP phosphatase activity"/>
    <property type="evidence" value="ECO:0007669"/>
    <property type="project" value="TreeGrafter"/>
</dbReference>
<evidence type="ECO:0000256" key="11">
    <source>
        <dbReference type="ARBA" id="ARBA00038905"/>
    </source>
</evidence>
<keyword evidence="7" id="KW-0378">Hydrolase</keyword>
<sequence>MKTLEVVAAIIVKNREFLCMQRNKSKFSYISEKFEFPGGKIEKNELKHEALMRELKEEMDIDIIIGENDYFMTVDHLYPDFRIVMYSYLCQVNSLEFKLNDHMGYKWLPREELSSLDWAPADLPIVEKLIKEE</sequence>
<reference evidence="13" key="1">
    <citation type="submission" date="2021-03" db="EMBL/GenBank/DDBJ databases">
        <title>Proteiniclasticum marinus sp. nov., isolated from tidal flat sediment.</title>
        <authorList>
            <person name="Namirimu T."/>
            <person name="Yang J.-A."/>
            <person name="Yang S.-H."/>
            <person name="Kim Y.-J."/>
            <person name="Kwon K.K."/>
        </authorList>
    </citation>
    <scope>NUCLEOTIDE SEQUENCE</scope>
    <source>
        <strain evidence="13">SCR006</strain>
    </source>
</reference>
<dbReference type="InterPro" id="IPR020084">
    <property type="entry name" value="NUDIX_hydrolase_CS"/>
</dbReference>
<dbReference type="GO" id="GO:0006281">
    <property type="term" value="P:DNA repair"/>
    <property type="evidence" value="ECO:0007669"/>
    <property type="project" value="UniProtKB-KW"/>
</dbReference>
<organism evidence="13 14">
    <name type="scientific">Proteiniclasticum aestuarii</name>
    <dbReference type="NCBI Taxonomy" id="2817862"/>
    <lineage>
        <taxon>Bacteria</taxon>
        <taxon>Bacillati</taxon>
        <taxon>Bacillota</taxon>
        <taxon>Clostridia</taxon>
        <taxon>Eubacteriales</taxon>
        <taxon>Clostridiaceae</taxon>
        <taxon>Proteiniclasticum</taxon>
    </lineage>
</organism>
<dbReference type="GO" id="GO:0035539">
    <property type="term" value="F:8-oxo-7,8-dihydrodeoxyguanosine triphosphate pyrophosphatase activity"/>
    <property type="evidence" value="ECO:0007669"/>
    <property type="project" value="UniProtKB-EC"/>
</dbReference>